<keyword evidence="1" id="KW-1185">Reference proteome</keyword>
<reference evidence="2" key="1">
    <citation type="submission" date="2016-11" db="UniProtKB">
        <authorList>
            <consortium name="WormBaseParasite"/>
        </authorList>
    </citation>
    <scope>IDENTIFICATION</scope>
</reference>
<evidence type="ECO:0000313" key="2">
    <source>
        <dbReference type="WBParaSite" id="maker-uti_cns_0009173-snap-gene-0.2-mRNA-1"/>
    </source>
</evidence>
<sequence length="573" mass="62748">MYSIGIVKARPCLSQEQVGEPEEAGEQQHSSYQCRLVVTFDGPCRLKSEELSTAASPAHNWCTASGAPTVFRISDCPVGVVKPKIQLELLRIVAMATDESVDNRNSGTGSCERGYGAHRLCMWKRLERPVSCPPESRGRILLETTPTAAAEGERLDLFVRLLECTALPLPQESGRLYSCRVAIRLRLTPGGRCVKLRKWPPVPPQCPAAASIGNFRWSHKAVRFPLPAASLTEARLEIAVELGSPESLPRLPWQPAGSLLLTWRADRPDCASVWRQLLAPGADRLIAAKDAGTIMTAAVLAALGCLVGAPLTVAAASSTGLNLFDFDFSWVPRSPRANDTVRFLAHQPHYVGDLWLPDQRFRWYKLLPRTGFRLLKGLYKLRVQLVDDGDNATRRYVDVVKYVGVQSRVRALLLADGRSLRRSSDADVSLPVENLTCRFWGQPRLERLHFWAPPAAGCTGPQFAEHLQDRPYVDLVTGCRSLAPGRYVCAGGNDLGDWQLHCQLPPAAGLGDRLCYLPGPWPRPGLRLTDSDGAAEGRRGAAKGAAGLAAVGVAARCRRCRRCRRCLGAVHLI</sequence>
<name>A0A1I8I1V8_9PLAT</name>
<dbReference type="WBParaSite" id="maker-uti_cns_0009173-snap-gene-0.2-mRNA-1">
    <property type="protein sequence ID" value="maker-uti_cns_0009173-snap-gene-0.2-mRNA-1"/>
    <property type="gene ID" value="maker-uti_cns_0009173-snap-gene-0.2"/>
</dbReference>
<protein>
    <submittedName>
        <fullName evidence="2">Polycystin-1</fullName>
    </submittedName>
</protein>
<proteinExistence type="predicted"/>
<accession>A0A1I8I1V8</accession>
<organism evidence="1 2">
    <name type="scientific">Macrostomum lignano</name>
    <dbReference type="NCBI Taxonomy" id="282301"/>
    <lineage>
        <taxon>Eukaryota</taxon>
        <taxon>Metazoa</taxon>
        <taxon>Spiralia</taxon>
        <taxon>Lophotrochozoa</taxon>
        <taxon>Platyhelminthes</taxon>
        <taxon>Rhabditophora</taxon>
        <taxon>Macrostomorpha</taxon>
        <taxon>Macrostomida</taxon>
        <taxon>Macrostomidae</taxon>
        <taxon>Macrostomum</taxon>
    </lineage>
</organism>
<evidence type="ECO:0000313" key="1">
    <source>
        <dbReference type="Proteomes" id="UP000095280"/>
    </source>
</evidence>
<dbReference type="AlphaFoldDB" id="A0A1I8I1V8"/>
<dbReference type="Proteomes" id="UP000095280">
    <property type="component" value="Unplaced"/>
</dbReference>